<evidence type="ECO:0000313" key="7">
    <source>
        <dbReference type="EMBL" id="MFC4100358.1"/>
    </source>
</evidence>
<keyword evidence="3" id="KW-0238">DNA-binding</keyword>
<keyword evidence="2" id="KW-0067">ATP-binding</keyword>
<dbReference type="PANTHER" id="PTHR30580">
    <property type="entry name" value="PRIMOSOMAL PROTEIN N"/>
    <property type="match status" value="1"/>
</dbReference>
<evidence type="ECO:0000256" key="2">
    <source>
        <dbReference type="ARBA" id="ARBA00022840"/>
    </source>
</evidence>
<dbReference type="InterPro" id="IPR001650">
    <property type="entry name" value="Helicase_C-like"/>
</dbReference>
<keyword evidence="7" id="KW-0347">Helicase</keyword>
<feature type="domain" description="Helicase C-terminal" evidence="6">
    <location>
        <begin position="634"/>
        <end position="796"/>
    </location>
</feature>
<evidence type="ECO:0000313" key="8">
    <source>
        <dbReference type="Proteomes" id="UP001595715"/>
    </source>
</evidence>
<feature type="compositionally biased region" description="Basic and acidic residues" evidence="4">
    <location>
        <begin position="35"/>
        <end position="52"/>
    </location>
</feature>
<dbReference type="EMBL" id="JBHSAM010000025">
    <property type="protein sequence ID" value="MFC4100358.1"/>
    <property type="molecule type" value="Genomic_DNA"/>
</dbReference>
<proteinExistence type="predicted"/>
<keyword evidence="1" id="KW-0547">Nucleotide-binding</keyword>
<keyword evidence="8" id="KW-1185">Reference proteome</keyword>
<dbReference type="GO" id="GO:0004386">
    <property type="term" value="F:helicase activity"/>
    <property type="evidence" value="ECO:0007669"/>
    <property type="project" value="UniProtKB-KW"/>
</dbReference>
<feature type="region of interest" description="Disordered" evidence="4">
    <location>
        <begin position="781"/>
        <end position="817"/>
    </location>
</feature>
<dbReference type="PROSITE" id="PS51194">
    <property type="entry name" value="HELICASE_CTER"/>
    <property type="match status" value="1"/>
</dbReference>
<gene>
    <name evidence="7" type="ORF">ACFOZ8_11945</name>
</gene>
<feature type="region of interest" description="Disordered" evidence="4">
    <location>
        <begin position="249"/>
        <end position="268"/>
    </location>
</feature>
<evidence type="ECO:0000256" key="3">
    <source>
        <dbReference type="ARBA" id="ARBA00023125"/>
    </source>
</evidence>
<dbReference type="SUPFAM" id="SSF52540">
    <property type="entry name" value="P-loop containing nucleoside triphosphate hydrolases"/>
    <property type="match status" value="1"/>
</dbReference>
<evidence type="ECO:0000259" key="6">
    <source>
        <dbReference type="PROSITE" id="PS51194"/>
    </source>
</evidence>
<keyword evidence="7" id="KW-0378">Hydrolase</keyword>
<dbReference type="PROSITE" id="PS51192">
    <property type="entry name" value="HELICASE_ATP_BIND_1"/>
    <property type="match status" value="1"/>
</dbReference>
<reference evidence="8" key="1">
    <citation type="journal article" date="2019" name="Int. J. Syst. Evol. Microbiol.">
        <title>The Global Catalogue of Microorganisms (GCM) 10K type strain sequencing project: providing services to taxonomists for standard genome sequencing and annotation.</title>
        <authorList>
            <consortium name="The Broad Institute Genomics Platform"/>
            <consortium name="The Broad Institute Genome Sequencing Center for Infectious Disease"/>
            <person name="Wu L."/>
            <person name="Ma J."/>
        </authorList>
    </citation>
    <scope>NUCLEOTIDE SEQUENCE [LARGE SCALE GENOMIC DNA]</scope>
    <source>
        <strain evidence="8">IBRC-M 10987</strain>
    </source>
</reference>
<dbReference type="RefSeq" id="WP_377719031.1">
    <property type="nucleotide sequence ID" value="NZ_JBHSAM010000025.1"/>
</dbReference>
<evidence type="ECO:0000256" key="4">
    <source>
        <dbReference type="SAM" id="MobiDB-lite"/>
    </source>
</evidence>
<dbReference type="SMART" id="SM00490">
    <property type="entry name" value="HELICc"/>
    <property type="match status" value="1"/>
</dbReference>
<dbReference type="InterPro" id="IPR011545">
    <property type="entry name" value="DEAD/DEAH_box_helicase_dom"/>
</dbReference>
<protein>
    <submittedName>
        <fullName evidence="7">Helicase-related protein</fullName>
    </submittedName>
</protein>
<dbReference type="Gene3D" id="3.40.50.300">
    <property type="entry name" value="P-loop containing nucleotide triphosphate hydrolases"/>
    <property type="match status" value="2"/>
</dbReference>
<dbReference type="SMART" id="SM00487">
    <property type="entry name" value="DEXDc"/>
    <property type="match status" value="1"/>
</dbReference>
<dbReference type="Pfam" id="PF00271">
    <property type="entry name" value="Helicase_C"/>
    <property type="match status" value="1"/>
</dbReference>
<name>A0ABV8K2X4_9BACL</name>
<dbReference type="InterPro" id="IPR014001">
    <property type="entry name" value="Helicase_ATP-bd"/>
</dbReference>
<feature type="region of interest" description="Disordered" evidence="4">
    <location>
        <begin position="31"/>
        <end position="66"/>
    </location>
</feature>
<dbReference type="PANTHER" id="PTHR30580:SF1">
    <property type="entry name" value="COMF OPERON PROTEIN 1"/>
    <property type="match status" value="1"/>
</dbReference>
<evidence type="ECO:0000259" key="5">
    <source>
        <dbReference type="PROSITE" id="PS51192"/>
    </source>
</evidence>
<accession>A0ABV8K2X4</accession>
<sequence length="817" mass="88817">MKVVVYALLEERASSCRWTLDPETDRRFWLAPGGERIRGEQGGDGERKERPQAGHPSGGRAERMSSIEERGIRFDRKMLVWDEPLPLGVAIEVTARWSRMTSDREQEESAAEAALRRCVREAMEAEGSLAGSRDGERDGCRADYARLILKWESHRASCSRDGEDRDDGEPDVASRLAAPGAASAGRLGAYAALARQARRDAERLRGRALHVTEALALLGVAEWRELAPRLQLAALLGLARLEAAVAPAPPQRRPRLRAAGTAPRPRRCQRCGSGEAQLRRTPCAACGRRACAYCEACLAMGRSRECGLLILGTPSPAGAAPTAAAPQLSMAARLAPWDLSPAQQAAATAALSYIEHAPPEARRRAKPAARLREAWRPLAARFAALSTPLLTRAYPRLPGLLAPAMNRLRLLQAGGNRADGTGPETRAALPAPHPPPKRGEARCAPSTAPDSAGLPRRPFLLWAVTGAGKTEMIFPLVAAALERGGRALIATPRRDVVLELDPRFRRAFPAERVVTLYGGSTQRWESGSITLATTHQLFRFREGFDLVIIDEIDAFPYHGDPQLHYAASRSLAQGGATVLLSATPPPELRVQAKRGILPHARVPVRFHGHPLPVPAMLRIPAVDRLLGGLRFPPALRKALQRSLDRGAQLFVFVQRIRHVAPLVARLRREFKGVAIEGTSSKDVERADKVRMFRDGAIRLLVTTTILERGVTIPRSDVFILDADGRLFDDASLIQMAGRAGRSLHDPAGRVYFGAPAITNAQRSAVREIRAMNRIAAKKGYLKGSGSGKPFDPLQPRNPAIPSVPMPNALSPHAEANR</sequence>
<evidence type="ECO:0000256" key="1">
    <source>
        <dbReference type="ARBA" id="ARBA00022741"/>
    </source>
</evidence>
<dbReference type="Pfam" id="PF00270">
    <property type="entry name" value="DEAD"/>
    <property type="match status" value="1"/>
</dbReference>
<feature type="region of interest" description="Disordered" evidence="4">
    <location>
        <begin position="414"/>
        <end position="450"/>
    </location>
</feature>
<comment type="caution">
    <text evidence="7">The sequence shown here is derived from an EMBL/GenBank/DDBJ whole genome shotgun (WGS) entry which is preliminary data.</text>
</comment>
<dbReference type="InterPro" id="IPR027417">
    <property type="entry name" value="P-loop_NTPase"/>
</dbReference>
<feature type="domain" description="Helicase ATP-binding" evidence="5">
    <location>
        <begin position="450"/>
        <end position="602"/>
    </location>
</feature>
<dbReference type="Proteomes" id="UP001595715">
    <property type="component" value="Unassembled WGS sequence"/>
</dbReference>
<organism evidence="7 8">
    <name type="scientific">Paenibacillus xanthanilyticus</name>
    <dbReference type="NCBI Taxonomy" id="1783531"/>
    <lineage>
        <taxon>Bacteria</taxon>
        <taxon>Bacillati</taxon>
        <taxon>Bacillota</taxon>
        <taxon>Bacilli</taxon>
        <taxon>Bacillales</taxon>
        <taxon>Paenibacillaceae</taxon>
        <taxon>Paenibacillus</taxon>
    </lineage>
</organism>